<evidence type="ECO:0000313" key="2">
    <source>
        <dbReference type="EMBL" id="MBL0767114.1"/>
    </source>
</evidence>
<proteinExistence type="predicted"/>
<sequence>MQVLKRRHIAPGHPFDRLFPKSIKQDKVIRPEGKARLHHTINLIKQIVRDTKGDTALLAKTLKAEKLKDTCENIWNFVYKHIQYTRDKVGVEQVRRPSRTWADRKTGVDCDCYTVFISSVLSNLNIPHKVRITKYGGKPYFQHIYPIVPIGTGYLTLDCVTDQFNYEVPYSEAKKDFDMDDRKPVGEINGILEVSGVDSADLLIGGLGIYNLKQPRLPLRQVRKMSHEKNQVTTPDKLTIRKVPEQNTSSQPVLQVVNAQPKVEVAPAWENQTAPRAEDKTTGLGLAGKILLALGIGLGAYKLTEILT</sequence>
<accession>A0A937AIL7</accession>
<feature type="domain" description="Transglutaminase-like" evidence="1">
    <location>
        <begin position="55"/>
        <end position="159"/>
    </location>
</feature>
<evidence type="ECO:0000259" key="1">
    <source>
        <dbReference type="Pfam" id="PF04473"/>
    </source>
</evidence>
<dbReference type="AlphaFoldDB" id="A0A937AIL7"/>
<name>A0A937AIL7_9BACT</name>
<dbReference type="Proteomes" id="UP000642920">
    <property type="component" value="Unassembled WGS sequence"/>
</dbReference>
<comment type="caution">
    <text evidence="2">The sequence shown here is derived from an EMBL/GenBank/DDBJ whole genome shotgun (WGS) entry which is preliminary data.</text>
</comment>
<organism evidence="2 3">
    <name type="scientific">Marivirga atlantica</name>
    <dbReference type="NCBI Taxonomy" id="1548457"/>
    <lineage>
        <taxon>Bacteria</taxon>
        <taxon>Pseudomonadati</taxon>
        <taxon>Bacteroidota</taxon>
        <taxon>Cytophagia</taxon>
        <taxon>Cytophagales</taxon>
        <taxon>Marivirgaceae</taxon>
        <taxon>Marivirga</taxon>
    </lineage>
</organism>
<dbReference type="EMBL" id="JAERQG010000006">
    <property type="protein sequence ID" value="MBL0767114.1"/>
    <property type="molecule type" value="Genomic_DNA"/>
</dbReference>
<evidence type="ECO:0000313" key="3">
    <source>
        <dbReference type="Proteomes" id="UP000642920"/>
    </source>
</evidence>
<reference evidence="2" key="1">
    <citation type="submission" date="2021-01" db="EMBL/GenBank/DDBJ databases">
        <title>Marivirga sp. nov., isolated from intertidal surface sediments.</title>
        <authorList>
            <person name="Zhang M."/>
        </authorList>
    </citation>
    <scope>NUCLEOTIDE SEQUENCE</scope>
    <source>
        <strain evidence="2">SM1354</strain>
    </source>
</reference>
<dbReference type="InterPro" id="IPR007562">
    <property type="entry name" value="Transglutaminase-like_domain"/>
</dbReference>
<dbReference type="Pfam" id="PF04473">
    <property type="entry name" value="DUF553"/>
    <property type="match status" value="1"/>
</dbReference>
<keyword evidence="3" id="KW-1185">Reference proteome</keyword>
<protein>
    <recommendedName>
        <fullName evidence="1">Transglutaminase-like domain-containing protein</fullName>
    </recommendedName>
</protein>
<gene>
    <name evidence="2" type="ORF">JKP34_17745</name>
</gene>
<dbReference type="RefSeq" id="WP_201924531.1">
    <property type="nucleotide sequence ID" value="NZ_JAERQG010000006.1"/>
</dbReference>